<evidence type="ECO:0000259" key="9">
    <source>
        <dbReference type="PROSITE" id="PS50893"/>
    </source>
</evidence>
<dbReference type="InterPro" id="IPR039421">
    <property type="entry name" value="Type_1_exporter"/>
</dbReference>
<dbReference type="InterPro" id="IPR036640">
    <property type="entry name" value="ABC1_TM_sf"/>
</dbReference>
<dbReference type="EMBL" id="SHMR01000001">
    <property type="protein sequence ID" value="RZH69275.1"/>
    <property type="molecule type" value="Genomic_DNA"/>
</dbReference>
<dbReference type="InterPro" id="IPR011527">
    <property type="entry name" value="ABC1_TM_dom"/>
</dbReference>
<feature type="transmembrane region" description="Helical" evidence="8">
    <location>
        <begin position="178"/>
        <end position="195"/>
    </location>
</feature>
<dbReference type="AlphaFoldDB" id="A0A482Y561"/>
<evidence type="ECO:0000256" key="8">
    <source>
        <dbReference type="SAM" id="Phobius"/>
    </source>
</evidence>
<evidence type="ECO:0000259" key="10">
    <source>
        <dbReference type="PROSITE" id="PS50929"/>
    </source>
</evidence>
<evidence type="ECO:0000313" key="12">
    <source>
        <dbReference type="Proteomes" id="UP000292704"/>
    </source>
</evidence>
<dbReference type="SUPFAM" id="SSF52540">
    <property type="entry name" value="P-loop containing nucleoside triphosphate hydrolases"/>
    <property type="match status" value="1"/>
</dbReference>
<dbReference type="Pfam" id="PF00664">
    <property type="entry name" value="ABC_membrane"/>
    <property type="match status" value="1"/>
</dbReference>
<feature type="transmembrane region" description="Helical" evidence="8">
    <location>
        <begin position="33"/>
        <end position="51"/>
    </location>
</feature>
<evidence type="ECO:0000256" key="2">
    <source>
        <dbReference type="ARBA" id="ARBA00022448"/>
    </source>
</evidence>
<reference evidence="11 12" key="1">
    <citation type="submission" date="2019-02" db="EMBL/GenBank/DDBJ databases">
        <title>Genome analysis provides insights into bioremediation potentialities and Haloocin production by Natrinema altunense strain 4.1R isolated from Chott Douz in Tunisian desert.</title>
        <authorList>
            <person name="Najjari A."/>
            <person name="Youssef N."/>
            <person name="Ben Dhia O."/>
            <person name="Ferjani R."/>
            <person name="El Hidri D."/>
            <person name="Ouzari H.I."/>
            <person name="Cherif A."/>
        </authorList>
    </citation>
    <scope>NUCLEOTIDE SEQUENCE [LARGE SCALE GENOMIC DNA]</scope>
    <source>
        <strain evidence="11 12">4.1R</strain>
    </source>
</reference>
<feature type="domain" description="ABC transporter" evidence="9">
    <location>
        <begin position="402"/>
        <end position="636"/>
    </location>
</feature>
<feature type="transmembrane region" description="Helical" evidence="8">
    <location>
        <begin position="96"/>
        <end position="116"/>
    </location>
</feature>
<evidence type="ECO:0000313" key="11">
    <source>
        <dbReference type="EMBL" id="RZH69275.1"/>
    </source>
</evidence>
<dbReference type="InterPro" id="IPR017871">
    <property type="entry name" value="ABC_transporter-like_CS"/>
</dbReference>
<dbReference type="GO" id="GO:0016020">
    <property type="term" value="C:membrane"/>
    <property type="evidence" value="ECO:0007669"/>
    <property type="project" value="UniProtKB-SubCell"/>
</dbReference>
<dbReference type="PROSITE" id="PS00211">
    <property type="entry name" value="ABC_TRANSPORTER_1"/>
    <property type="match status" value="1"/>
</dbReference>
<feature type="domain" description="ABC transmembrane type-1" evidence="10">
    <location>
        <begin position="39"/>
        <end position="349"/>
    </location>
</feature>
<comment type="caution">
    <text evidence="11">The sequence shown here is derived from an EMBL/GenBank/DDBJ whole genome shotgun (WGS) entry which is preliminary data.</text>
</comment>
<dbReference type="PANTHER" id="PTHR24221:SF654">
    <property type="entry name" value="ATP-BINDING CASSETTE SUB-FAMILY B MEMBER 6"/>
    <property type="match status" value="1"/>
</dbReference>
<organism evidence="11 12">
    <name type="scientific">Natrinema altunense</name>
    <dbReference type="NCBI Taxonomy" id="222984"/>
    <lineage>
        <taxon>Archaea</taxon>
        <taxon>Methanobacteriati</taxon>
        <taxon>Methanobacteriota</taxon>
        <taxon>Stenosarchaea group</taxon>
        <taxon>Halobacteria</taxon>
        <taxon>Halobacteriales</taxon>
        <taxon>Natrialbaceae</taxon>
        <taxon>Natrinema</taxon>
    </lineage>
</organism>
<dbReference type="Gene3D" id="3.40.50.300">
    <property type="entry name" value="P-loop containing nucleotide triphosphate hydrolases"/>
    <property type="match status" value="1"/>
</dbReference>
<evidence type="ECO:0000256" key="1">
    <source>
        <dbReference type="ARBA" id="ARBA00004141"/>
    </source>
</evidence>
<dbReference type="CDD" id="cd18565">
    <property type="entry name" value="ABC_6TM_exporter_like"/>
    <property type="match status" value="1"/>
</dbReference>
<dbReference type="SUPFAM" id="SSF90123">
    <property type="entry name" value="ABC transporter transmembrane region"/>
    <property type="match status" value="1"/>
</dbReference>
<accession>A0A482Y561</accession>
<keyword evidence="4" id="KW-0547">Nucleotide-binding</keyword>
<protein>
    <submittedName>
        <fullName evidence="11">ABC transporter ATP-binding protein</fullName>
    </submittedName>
</protein>
<dbReference type="Pfam" id="PF00005">
    <property type="entry name" value="ABC_tran"/>
    <property type="match status" value="1"/>
</dbReference>
<dbReference type="SMART" id="SM00382">
    <property type="entry name" value="AAA"/>
    <property type="match status" value="1"/>
</dbReference>
<dbReference type="GO" id="GO:0005524">
    <property type="term" value="F:ATP binding"/>
    <property type="evidence" value="ECO:0007669"/>
    <property type="project" value="UniProtKB-KW"/>
</dbReference>
<dbReference type="PANTHER" id="PTHR24221">
    <property type="entry name" value="ATP-BINDING CASSETTE SUB-FAMILY B"/>
    <property type="match status" value="1"/>
</dbReference>
<evidence type="ECO:0000256" key="5">
    <source>
        <dbReference type="ARBA" id="ARBA00022840"/>
    </source>
</evidence>
<dbReference type="STRING" id="222984.GCA_000731985_02677"/>
<evidence type="ECO:0000256" key="4">
    <source>
        <dbReference type="ARBA" id="ARBA00022741"/>
    </source>
</evidence>
<evidence type="ECO:0000256" key="7">
    <source>
        <dbReference type="ARBA" id="ARBA00023136"/>
    </source>
</evidence>
<keyword evidence="6 8" id="KW-1133">Transmembrane helix</keyword>
<name>A0A482Y561_9EURY</name>
<proteinExistence type="predicted"/>
<gene>
    <name evidence="11" type="ORF">ELS17_07545</name>
</gene>
<sequence length="665" mass="73781">MNSAEPDADDPFEEQREAVENPMKRLFLEYGSNYTGAAVIGIVASFFARILDLLPALMLGVAIDAVIRQEIPYAEAFPVGGGLIASTVPEGRLAQFWLTIGIIASAFLLSAVFHWTRNWGFNTFAQNVQHDVRTDTYDEMQRLDMGFFADKQTGEMMSILSNDVNRLEKFLNDGMNSLFRLLVMVLGIGGLLVAINWQLALVALLPVPLIAAFTYLFIQTIQPKYAQVRSTVGKVNSRLENNLGGIQVIKSSTTEAYESDRVEAVSREYFDANWGAIRTRIKFFPGLRVLAGIGFVVTFLVGGLWVIEGPPGPFSGDLSTGMFVVFILYTQRFIWPMAQFGQIINMYQRARASSARIFGLMDEPNRVGEEPDAPDLEVTEGRVEYDDVSFGYGKGETRRAAAQSDDDRRESGDDETILENIDFTVEGGETLALVGPTGAGKSTVLKLLLRMYDVDEGEIRVDGQRIRDVTLESLRGSLGYVSQDTFLFYGSVEENITYGAFDADREDVIEAAKMAEAHEFIRNLPEGYDTEVGERGVKLSGGQRQRISIARAILKDPDILVLDEATSDVDTETEMLIQRSIDDLAEDRTTFAIAHRLSTIKDADQVLVLEGGEIVERGTHDELLANGGLYSHLWGVQAGEIDELPEEFIERAQRRQARTEVGDDD</sequence>
<keyword evidence="7 8" id="KW-0472">Membrane</keyword>
<dbReference type="PROSITE" id="PS50893">
    <property type="entry name" value="ABC_TRANSPORTER_2"/>
    <property type="match status" value="1"/>
</dbReference>
<dbReference type="GO" id="GO:0140359">
    <property type="term" value="F:ABC-type transporter activity"/>
    <property type="evidence" value="ECO:0007669"/>
    <property type="project" value="InterPro"/>
</dbReference>
<dbReference type="GO" id="GO:0016887">
    <property type="term" value="F:ATP hydrolysis activity"/>
    <property type="evidence" value="ECO:0007669"/>
    <property type="project" value="InterPro"/>
</dbReference>
<keyword evidence="5 11" id="KW-0067">ATP-binding</keyword>
<dbReference type="InterPro" id="IPR003439">
    <property type="entry name" value="ABC_transporter-like_ATP-bd"/>
</dbReference>
<evidence type="ECO:0000256" key="3">
    <source>
        <dbReference type="ARBA" id="ARBA00022692"/>
    </source>
</evidence>
<feature type="transmembrane region" description="Helical" evidence="8">
    <location>
        <begin position="287"/>
        <end position="307"/>
    </location>
</feature>
<dbReference type="InterPro" id="IPR003593">
    <property type="entry name" value="AAA+_ATPase"/>
</dbReference>
<dbReference type="Proteomes" id="UP000292704">
    <property type="component" value="Unassembled WGS sequence"/>
</dbReference>
<dbReference type="CDD" id="cd03251">
    <property type="entry name" value="ABCC_MsbA"/>
    <property type="match status" value="1"/>
</dbReference>
<keyword evidence="3 8" id="KW-0812">Transmembrane</keyword>
<dbReference type="FunFam" id="3.40.50.300:FF:000287">
    <property type="entry name" value="Multidrug ABC transporter ATP-binding protein"/>
    <property type="match status" value="1"/>
</dbReference>
<feature type="transmembrane region" description="Helical" evidence="8">
    <location>
        <begin position="201"/>
        <end position="218"/>
    </location>
</feature>
<dbReference type="PROSITE" id="PS50929">
    <property type="entry name" value="ABC_TM1F"/>
    <property type="match status" value="1"/>
</dbReference>
<evidence type="ECO:0000256" key="6">
    <source>
        <dbReference type="ARBA" id="ARBA00022989"/>
    </source>
</evidence>
<comment type="subcellular location">
    <subcellularLocation>
        <location evidence="1">Membrane</location>
        <topology evidence="1">Multi-pass membrane protein</topology>
    </subcellularLocation>
</comment>
<dbReference type="RefSeq" id="WP_130170150.1">
    <property type="nucleotide sequence ID" value="NZ_SHMR01000001.1"/>
</dbReference>
<dbReference type="Gene3D" id="1.20.1560.10">
    <property type="entry name" value="ABC transporter type 1, transmembrane domain"/>
    <property type="match status" value="1"/>
</dbReference>
<dbReference type="OrthoDB" id="121502at2157"/>
<keyword evidence="2" id="KW-0813">Transport</keyword>
<dbReference type="InterPro" id="IPR027417">
    <property type="entry name" value="P-loop_NTPase"/>
</dbReference>